<dbReference type="Pfam" id="PF13579">
    <property type="entry name" value="Glyco_trans_4_4"/>
    <property type="match status" value="1"/>
</dbReference>
<dbReference type="Proteomes" id="UP000317371">
    <property type="component" value="Unassembled WGS sequence"/>
</dbReference>
<protein>
    <submittedName>
        <fullName evidence="2">Glycosyltransferase family 4 protein</fullName>
    </submittedName>
</protein>
<dbReference type="EMBL" id="VIGC01000028">
    <property type="protein sequence ID" value="TQE94061.1"/>
    <property type="molecule type" value="Genomic_DNA"/>
</dbReference>
<dbReference type="OrthoDB" id="5449954at2"/>
<dbReference type="AlphaFoldDB" id="A0A540VBD9"/>
<keyword evidence="2" id="KW-0808">Transferase</keyword>
<keyword evidence="3" id="KW-1185">Reference proteome</keyword>
<accession>A0A540VBD9</accession>
<evidence type="ECO:0000259" key="1">
    <source>
        <dbReference type="Pfam" id="PF13579"/>
    </source>
</evidence>
<proteinExistence type="predicted"/>
<dbReference type="RefSeq" id="WP_141611628.1">
    <property type="nucleotide sequence ID" value="NZ_VIGC02000028.1"/>
</dbReference>
<dbReference type="Pfam" id="PF13692">
    <property type="entry name" value="Glyco_trans_1_4"/>
    <property type="match status" value="1"/>
</dbReference>
<evidence type="ECO:0000313" key="2">
    <source>
        <dbReference type="EMBL" id="TQE94061.1"/>
    </source>
</evidence>
<feature type="domain" description="Glycosyltransferase subfamily 4-like N-terminal" evidence="1">
    <location>
        <begin position="19"/>
        <end position="183"/>
    </location>
</feature>
<dbReference type="SUPFAM" id="SSF53756">
    <property type="entry name" value="UDP-Glycosyltransferase/glycogen phosphorylase"/>
    <property type="match status" value="1"/>
</dbReference>
<dbReference type="InParanoid" id="A0A540VBD9"/>
<dbReference type="PANTHER" id="PTHR12526:SF600">
    <property type="entry name" value="GLYCOSYL TRANSFERASE GROUP 1"/>
    <property type="match status" value="1"/>
</dbReference>
<organism evidence="2 3">
    <name type="scientific">Litorilinea aerophila</name>
    <dbReference type="NCBI Taxonomy" id="1204385"/>
    <lineage>
        <taxon>Bacteria</taxon>
        <taxon>Bacillati</taxon>
        <taxon>Chloroflexota</taxon>
        <taxon>Caldilineae</taxon>
        <taxon>Caldilineales</taxon>
        <taxon>Caldilineaceae</taxon>
        <taxon>Litorilinea</taxon>
    </lineage>
</organism>
<gene>
    <name evidence="2" type="ORF">FKZ61_18390</name>
</gene>
<reference evidence="2 3" key="1">
    <citation type="submission" date="2019-06" db="EMBL/GenBank/DDBJ databases">
        <title>Genome sequence of Litorilinea aerophila BAA-2444.</title>
        <authorList>
            <person name="Maclea K.S."/>
            <person name="Maurais E.G."/>
            <person name="Iannazzi L.C."/>
        </authorList>
    </citation>
    <scope>NUCLEOTIDE SEQUENCE [LARGE SCALE GENOMIC DNA]</scope>
    <source>
        <strain evidence="2 3">ATCC BAA-2444</strain>
    </source>
</reference>
<name>A0A540VBD9_9CHLR</name>
<evidence type="ECO:0000313" key="3">
    <source>
        <dbReference type="Proteomes" id="UP000317371"/>
    </source>
</evidence>
<dbReference type="GO" id="GO:0016757">
    <property type="term" value="F:glycosyltransferase activity"/>
    <property type="evidence" value="ECO:0007669"/>
    <property type="project" value="TreeGrafter"/>
</dbReference>
<dbReference type="PANTHER" id="PTHR12526">
    <property type="entry name" value="GLYCOSYLTRANSFERASE"/>
    <property type="match status" value="1"/>
</dbReference>
<sequence length="384" mass="42878">MATPPTVLFVAPFGLRQKGTVRARTLPLARELARRGHSVTVLIPPWDSPQDAGHRWDDQGVHVVHVPLAGGPPLVLARLLQEIGRSRPDIVHVVKPRAYAGLVQWWLWQRRGAAHLRLLLDVDDWEQAWAPINGYPWPLARFLAWQEEWGIRHAHGITAASRWLVERISQVAPHLPVCYLPNGVDPPEESTEPVAAGRDVLFFTRFVEVEPAWLAQFWQALRPQAPDTQLLVAGQAVNPAVARRFRERLPLPHDEQEGIQWLGYVDPSTLDRLYRRAGCAIFPAMETPLHQAKCSVRLATTLLQGIPVVASAVGEQAAYGAEGAAWLLPADATPAQFAAAVAQVLQTPERGRILAQRARERLLTRYAWAHLGRRLEEFYGTIQG</sequence>
<comment type="caution">
    <text evidence="2">The sequence shown here is derived from an EMBL/GenBank/DDBJ whole genome shotgun (WGS) entry which is preliminary data.</text>
</comment>
<dbReference type="Gene3D" id="3.40.50.2000">
    <property type="entry name" value="Glycogen Phosphorylase B"/>
    <property type="match status" value="2"/>
</dbReference>
<dbReference type="CDD" id="cd03801">
    <property type="entry name" value="GT4_PimA-like"/>
    <property type="match status" value="1"/>
</dbReference>
<dbReference type="InterPro" id="IPR028098">
    <property type="entry name" value="Glyco_trans_4-like_N"/>
</dbReference>
<dbReference type="FunCoup" id="A0A540VBD9">
    <property type="interactions" value="3"/>
</dbReference>